<dbReference type="InterPro" id="IPR050765">
    <property type="entry name" value="Riboflavin_Biosynth_HTPR"/>
</dbReference>
<accession>A0ABN1QIX9</accession>
<dbReference type="InterPro" id="IPR002734">
    <property type="entry name" value="RibDG_C"/>
</dbReference>
<name>A0ABN1QIX9_9ACTN</name>
<comment type="caution">
    <text evidence="2">The sequence shown here is derived from an EMBL/GenBank/DDBJ whole genome shotgun (WGS) entry which is preliminary data.</text>
</comment>
<evidence type="ECO:0000259" key="1">
    <source>
        <dbReference type="Pfam" id="PF01872"/>
    </source>
</evidence>
<proteinExistence type="predicted"/>
<dbReference type="InterPro" id="IPR024072">
    <property type="entry name" value="DHFR-like_dom_sf"/>
</dbReference>
<dbReference type="PANTHER" id="PTHR38011">
    <property type="entry name" value="DIHYDROFOLATE REDUCTASE FAMILY PROTEIN (AFU_ORTHOLOGUE AFUA_8G06820)"/>
    <property type="match status" value="1"/>
</dbReference>
<protein>
    <submittedName>
        <fullName evidence="2">Dihydrofolate reductase family protein</fullName>
    </submittedName>
</protein>
<sequence>MTDGLMTRRLVAGLFVSLDGVVEAPERWHFPYLSQEMNAAVSGMYAEADTLLLGRATYEAFAAVWPHRTGEMAEAINGIRKLVASTTLTRVAWNNSSLIEGDLVAAVKELKERPGADIALSGSISLVRVLLQAGLLDELRLLVHPLVVGTGMRLFPEGTPPTPLALTRSTTFTGGVLDLTYRPA</sequence>
<keyword evidence="3" id="KW-1185">Reference proteome</keyword>
<evidence type="ECO:0000313" key="3">
    <source>
        <dbReference type="Proteomes" id="UP001500665"/>
    </source>
</evidence>
<dbReference type="Proteomes" id="UP001500665">
    <property type="component" value="Unassembled WGS sequence"/>
</dbReference>
<dbReference type="SUPFAM" id="SSF53597">
    <property type="entry name" value="Dihydrofolate reductase-like"/>
    <property type="match status" value="1"/>
</dbReference>
<reference evidence="2 3" key="1">
    <citation type="journal article" date="2019" name="Int. J. Syst. Evol. Microbiol.">
        <title>The Global Catalogue of Microorganisms (GCM) 10K type strain sequencing project: providing services to taxonomists for standard genome sequencing and annotation.</title>
        <authorList>
            <consortium name="The Broad Institute Genomics Platform"/>
            <consortium name="The Broad Institute Genome Sequencing Center for Infectious Disease"/>
            <person name="Wu L."/>
            <person name="Ma J."/>
        </authorList>
    </citation>
    <scope>NUCLEOTIDE SEQUENCE [LARGE SCALE GENOMIC DNA]</scope>
    <source>
        <strain evidence="2 3">JCM 10696</strain>
    </source>
</reference>
<evidence type="ECO:0000313" key="2">
    <source>
        <dbReference type="EMBL" id="GAA0943170.1"/>
    </source>
</evidence>
<dbReference type="Gene3D" id="3.40.430.10">
    <property type="entry name" value="Dihydrofolate Reductase, subunit A"/>
    <property type="match status" value="1"/>
</dbReference>
<dbReference type="Pfam" id="PF01872">
    <property type="entry name" value="RibD_C"/>
    <property type="match status" value="1"/>
</dbReference>
<feature type="domain" description="Bacterial bifunctional deaminase-reductase C-terminal" evidence="1">
    <location>
        <begin position="11"/>
        <end position="176"/>
    </location>
</feature>
<gene>
    <name evidence="2" type="ORF">GCM10009550_14950</name>
</gene>
<dbReference type="EMBL" id="BAAAHH010000004">
    <property type="protein sequence ID" value="GAA0943170.1"/>
    <property type="molecule type" value="Genomic_DNA"/>
</dbReference>
<organism evidence="2 3">
    <name type="scientific">Actinocorallia libanotica</name>
    <dbReference type="NCBI Taxonomy" id="46162"/>
    <lineage>
        <taxon>Bacteria</taxon>
        <taxon>Bacillati</taxon>
        <taxon>Actinomycetota</taxon>
        <taxon>Actinomycetes</taxon>
        <taxon>Streptosporangiales</taxon>
        <taxon>Thermomonosporaceae</taxon>
        <taxon>Actinocorallia</taxon>
    </lineage>
</organism>
<dbReference type="RefSeq" id="WP_344238154.1">
    <property type="nucleotide sequence ID" value="NZ_BAAAHH010000004.1"/>
</dbReference>
<dbReference type="PANTHER" id="PTHR38011:SF2">
    <property type="entry name" value="BIFUNCTIONAL DEAMINASE-REDUCTASE DOMAIN PROTEIN"/>
    <property type="match status" value="1"/>
</dbReference>